<feature type="domain" description="Ribosomal protein eL8/eL30/eS12/Gadd45" evidence="1">
    <location>
        <begin position="9"/>
        <end position="94"/>
    </location>
</feature>
<dbReference type="InterPro" id="IPR029064">
    <property type="entry name" value="Ribosomal_eL30-like_sf"/>
</dbReference>
<proteinExistence type="predicted"/>
<keyword evidence="3" id="KW-1185">Reference proteome</keyword>
<protein>
    <submittedName>
        <fullName evidence="2">YlxQ family RNA-binding protein</fullName>
    </submittedName>
</protein>
<gene>
    <name evidence="2" type="ORF">NP439_15770</name>
</gene>
<accession>A0ABY5JMH9</accession>
<dbReference type="Pfam" id="PF01248">
    <property type="entry name" value="Ribosomal_L7Ae"/>
    <property type="match status" value="1"/>
</dbReference>
<name>A0ABY5JMH9_9BACI</name>
<dbReference type="NCBIfam" id="NF005825">
    <property type="entry name" value="PRK07714.1"/>
    <property type="match status" value="1"/>
</dbReference>
<dbReference type="InterPro" id="IPR004038">
    <property type="entry name" value="Ribosomal_eL8/eL30/eS12/Gad45"/>
</dbReference>
<sequence>MNPNYLNIIGLAVRAGKCSTGEDNIIKDIRKGHAKLVLLTEDIGPQTKKKLSDKCTSYNIPYRFIDNREVLSKAIGKEQRVAIAILDAGFAKKLLSLLTKKV</sequence>
<evidence type="ECO:0000313" key="2">
    <source>
        <dbReference type="EMBL" id="UUI01505.1"/>
    </source>
</evidence>
<evidence type="ECO:0000259" key="1">
    <source>
        <dbReference type="Pfam" id="PF01248"/>
    </source>
</evidence>
<reference evidence="2" key="1">
    <citation type="submission" date="2022-07" db="EMBL/GenBank/DDBJ databases">
        <title>FELIX.</title>
        <authorList>
            <person name="Wan K.H."/>
            <person name="Park S."/>
            <person name="Lawrence Q."/>
            <person name="Eichenberger J.P."/>
            <person name="Booth B.W."/>
            <person name="Piaggio A.J."/>
            <person name="Chandler J.C."/>
            <person name="Franklin A.B."/>
            <person name="Celniker S.E."/>
        </authorList>
    </citation>
    <scope>NUCLEOTIDE SEQUENCE</scope>
    <source>
        <strain evidence="2">QA-1986 374</strain>
    </source>
</reference>
<evidence type="ECO:0000313" key="3">
    <source>
        <dbReference type="Proteomes" id="UP001059773"/>
    </source>
</evidence>
<dbReference type="Gene3D" id="3.30.1330.30">
    <property type="match status" value="1"/>
</dbReference>
<dbReference type="RefSeq" id="WP_040980181.1">
    <property type="nucleotide sequence ID" value="NZ_CABKTI010000002.1"/>
</dbReference>
<organism evidence="2 3">
    <name type="scientific">Oceanobacillus jeddahense</name>
    <dbReference type="NCBI Taxonomy" id="1462527"/>
    <lineage>
        <taxon>Bacteria</taxon>
        <taxon>Bacillati</taxon>
        <taxon>Bacillota</taxon>
        <taxon>Bacilli</taxon>
        <taxon>Bacillales</taxon>
        <taxon>Bacillaceae</taxon>
        <taxon>Oceanobacillus</taxon>
    </lineage>
</organism>
<dbReference type="Proteomes" id="UP001059773">
    <property type="component" value="Chromosome"/>
</dbReference>
<dbReference type="SUPFAM" id="SSF55315">
    <property type="entry name" value="L30e-like"/>
    <property type="match status" value="1"/>
</dbReference>
<dbReference type="EMBL" id="CP101914">
    <property type="protein sequence ID" value="UUI01505.1"/>
    <property type="molecule type" value="Genomic_DNA"/>
</dbReference>